<dbReference type="SUPFAM" id="SSF48097">
    <property type="entry name" value="Regulator of G-protein signaling, RGS"/>
    <property type="match status" value="2"/>
</dbReference>
<comment type="caution">
    <text evidence="3">The sequence shown here is derived from an EMBL/GenBank/DDBJ whole genome shotgun (WGS) entry which is preliminary data.</text>
</comment>
<evidence type="ECO:0000259" key="2">
    <source>
        <dbReference type="PROSITE" id="PS50132"/>
    </source>
</evidence>
<dbReference type="GO" id="GO:0005886">
    <property type="term" value="C:plasma membrane"/>
    <property type="evidence" value="ECO:0007669"/>
    <property type="project" value="TreeGrafter"/>
</dbReference>
<dbReference type="InterPro" id="IPR052246">
    <property type="entry name" value="Cell_Polariz_PKAAnc"/>
</dbReference>
<dbReference type="PANTHER" id="PTHR13155:SF1">
    <property type="entry name" value="A-KINASE ANCHOR PROTEIN 10, MITOCHONDRIAL"/>
    <property type="match status" value="1"/>
</dbReference>
<proteinExistence type="predicted"/>
<dbReference type="PROSITE" id="PS50132">
    <property type="entry name" value="RGS"/>
    <property type="match status" value="2"/>
</dbReference>
<feature type="region of interest" description="Disordered" evidence="1">
    <location>
        <begin position="70"/>
        <end position="102"/>
    </location>
</feature>
<dbReference type="Gene3D" id="1.10.167.10">
    <property type="entry name" value="Regulator of G-protein Signalling 4, domain 2"/>
    <property type="match status" value="2"/>
</dbReference>
<evidence type="ECO:0000313" key="4">
    <source>
        <dbReference type="Proteomes" id="UP001174909"/>
    </source>
</evidence>
<dbReference type="AlphaFoldDB" id="A0AA35SZ55"/>
<gene>
    <name evidence="3" type="ORF">GBAR_LOCUS21122</name>
</gene>
<organism evidence="3 4">
    <name type="scientific">Geodia barretti</name>
    <name type="common">Barrett's horny sponge</name>
    <dbReference type="NCBI Taxonomy" id="519541"/>
    <lineage>
        <taxon>Eukaryota</taxon>
        <taxon>Metazoa</taxon>
        <taxon>Porifera</taxon>
        <taxon>Demospongiae</taxon>
        <taxon>Heteroscleromorpha</taxon>
        <taxon>Tetractinellida</taxon>
        <taxon>Astrophorina</taxon>
        <taxon>Geodiidae</taxon>
        <taxon>Geodia</taxon>
    </lineage>
</organism>
<feature type="domain" description="RGS" evidence="2">
    <location>
        <begin position="298"/>
        <end position="415"/>
    </location>
</feature>
<dbReference type="Pfam" id="PF00615">
    <property type="entry name" value="RGS"/>
    <property type="match status" value="2"/>
</dbReference>
<dbReference type="Proteomes" id="UP001174909">
    <property type="component" value="Unassembled WGS sequence"/>
</dbReference>
<dbReference type="GO" id="GO:0008104">
    <property type="term" value="P:intracellular protein localization"/>
    <property type="evidence" value="ECO:0007669"/>
    <property type="project" value="TreeGrafter"/>
</dbReference>
<protein>
    <submittedName>
        <fullName evidence="3">A-kinase anchor protein 10, mitochondrial</fullName>
    </submittedName>
</protein>
<dbReference type="InterPro" id="IPR036305">
    <property type="entry name" value="RGS_sf"/>
</dbReference>
<dbReference type="SMART" id="SM00315">
    <property type="entry name" value="RGS"/>
    <property type="match status" value="2"/>
</dbReference>
<dbReference type="InterPro" id="IPR016137">
    <property type="entry name" value="RGS"/>
</dbReference>
<keyword evidence="4" id="KW-1185">Reference proteome</keyword>
<dbReference type="InterPro" id="IPR044926">
    <property type="entry name" value="RGS_subdomain_2"/>
</dbReference>
<reference evidence="3" key="1">
    <citation type="submission" date="2023-03" db="EMBL/GenBank/DDBJ databases">
        <authorList>
            <person name="Steffen K."/>
            <person name="Cardenas P."/>
        </authorList>
    </citation>
    <scope>NUCLEOTIDE SEQUENCE</scope>
</reference>
<feature type="domain" description="RGS" evidence="2">
    <location>
        <begin position="207"/>
        <end position="275"/>
    </location>
</feature>
<evidence type="ECO:0000256" key="1">
    <source>
        <dbReference type="SAM" id="MobiDB-lite"/>
    </source>
</evidence>
<name>A0AA35SZ55_GEOBA</name>
<dbReference type="PANTHER" id="PTHR13155">
    <property type="entry name" value="A-KINASE ANCHOR PROTEINS"/>
    <property type="match status" value="1"/>
</dbReference>
<evidence type="ECO:0000313" key="3">
    <source>
        <dbReference type="EMBL" id="CAI8037771.1"/>
    </source>
</evidence>
<dbReference type="GO" id="GO:0005739">
    <property type="term" value="C:mitochondrion"/>
    <property type="evidence" value="ECO:0007669"/>
    <property type="project" value="TreeGrafter"/>
</dbReference>
<accession>A0AA35SZ55</accession>
<dbReference type="EMBL" id="CASHTH010002959">
    <property type="protein sequence ID" value="CAI8037771.1"/>
    <property type="molecule type" value="Genomic_DNA"/>
</dbReference>
<sequence length="543" mass="60443">MSQDGGGERGVLAGKGRVSRLCQPLLNCLHSDQSPLSVLEYLIQFMAARDALHLLQFWFSVTSFRNATPTSLTDSNKPLCTSPPLPTSLGSDPGGEDSRLRDHKCPASVTKCVRETKTEQSPHTLVSAAVNCGGTAVVLGAEQLGGGDRSDGVGGASCAHGMGNGEVMEGRGDVAVVATDWTHTSGTKPADVTRQPSLNVVSDAMGIYSTYIALNALAPVRIPDDIRQSVEVSICPEDGIVNRTCFDEAQDYVYGIIEKRYYPQFLRSSYLCKFQLELVSSGQLCLLDFLLGSDSLGYFTEFMEAEAALPLLQFWLTAETFRENLTTAKRTPGKQCSSEENLEDAISIYERYFSLQATQPLGMGDRVRVEIESRICDERGPRPDSYLPAQLLAYDTMNEKYYPHFMESGPYIKFLHCLLAVVKSTPEDQEPDKPTLNSRAGSFSAQSETETLPWFPAYDVDDPESLWRRPHFLMRLGCVDGMGQYWSEIDPFPTKTNRSKDQAKHFRQFKNRQEEEEWEYAVKVSKTIVAKILKRTSRTSFRK</sequence>